<evidence type="ECO:0000313" key="5">
    <source>
        <dbReference type="Proteomes" id="UP000297245"/>
    </source>
</evidence>
<proteinExistence type="predicted"/>
<dbReference type="InterPro" id="IPR018247">
    <property type="entry name" value="EF_Hand_1_Ca_BS"/>
</dbReference>
<keyword evidence="5" id="KW-1185">Reference proteome</keyword>
<feature type="compositionally biased region" description="Basic and acidic residues" evidence="2">
    <location>
        <begin position="16"/>
        <end position="27"/>
    </location>
</feature>
<protein>
    <recommendedName>
        <fullName evidence="3">EF-hand domain-containing protein</fullName>
    </recommendedName>
</protein>
<feature type="region of interest" description="Disordered" evidence="2">
    <location>
        <begin position="971"/>
        <end position="990"/>
    </location>
</feature>
<evidence type="ECO:0000256" key="1">
    <source>
        <dbReference type="SAM" id="Coils"/>
    </source>
</evidence>
<sequence length="1037" mass="116781">MPTKIEESTIANARKSSKDTLDKHLSRNLDGVTGKQESKEKSHQRSRKILDALQDGVKYAAIIADANGIAKVVVGVFAAVLEREAKRRKNDEEIVVVYHILASAMFTIRHIEKQKVIGESINQELESHFDAMQALITKFGNLAEKYYTKLKLAVVRFFKAEEIKAEIEDITKESQAIEARIMGLLQLHTAVVVGETNEEIKFVASDVESILKIVSRLADSHTEKEKNARKLVDSAGGIKAVLQDDEKIKEVAKVFKDYVSADTTRIVREDLNEMLQESLVEFDKKVKEGNSEILLNLLDTRTAIMDKLNSGPHNLIEDEEFKLVWETEHGWKTSVKSKLFVDELCGYFRSEFQKHLNDKGEKRRDNWTLDILTRVMFHPAIADAIDDDGSGYISAHEFNTFLREKPSNWTTPEWFAFVSSNISRLVKETTEKLRDKSDNEVLKEPLGCYLQHLCLIEELVKWDKVTGYSADFPDDLEYDDAELERLINEFNEANSVIFGEILEHSHGNIKEYTDIDSLQQKFDKRIEVWFLPFLLEVLKRQNVMVIGESVEDDSESKSVPRVADDKWEEMDTTLTVLLYEFHARMKQLLRGWRVQKLDTELQVKSFSGGVFAGWCQALMDDSKKKFQLGIEMLDDYYASSEDESEIDSEEEGEGSENGDRDESRDSKATSPEIMELRSSMSEMQKSLSELQNSVAELTTMMKSMQLSLNKGNPTKDTMNTLVQNDEDWALFGDGMIDRRLRFNGNVSIRDLDLLPTPSNQKEERCGVHVHSRSLLPTKALSTHKSSFSRQLAIVTILNAMVPPPSMISRRARRSHWASVIDVPDEAEPVAQLSTPNAMPLDGLRSMAQTTASSLSRHRRSPSPIASRVGIEGASVSTPTPTGTSITAHNANILRTVSTNTNSSNASVTQNNLQFIETLQMFNNSSHNTFTDTTFTSPARDSNSYLFYGPATFTVHPDFINQVMLRTSTHPTGLRGLDSTPSVSISDPQVPVGPRSWVDADALERGGGPVEAPALMGTNQNRRFINGNVFRAPDTNNW</sequence>
<feature type="compositionally biased region" description="Acidic residues" evidence="2">
    <location>
        <begin position="640"/>
        <end position="656"/>
    </location>
</feature>
<dbReference type="Gene3D" id="1.10.238.10">
    <property type="entry name" value="EF-hand"/>
    <property type="match status" value="1"/>
</dbReference>
<accession>A0A4S8MTJ2</accession>
<feature type="region of interest" description="Disordered" evidence="2">
    <location>
        <begin position="1"/>
        <end position="46"/>
    </location>
</feature>
<dbReference type="OrthoDB" id="3222020at2759"/>
<dbReference type="Proteomes" id="UP000297245">
    <property type="component" value="Unassembled WGS sequence"/>
</dbReference>
<keyword evidence="1" id="KW-0175">Coiled coil</keyword>
<dbReference type="EMBL" id="ML179043">
    <property type="protein sequence ID" value="THV06365.1"/>
    <property type="molecule type" value="Genomic_DNA"/>
</dbReference>
<organism evidence="4 5">
    <name type="scientific">Dendrothele bispora (strain CBS 962.96)</name>
    <dbReference type="NCBI Taxonomy" id="1314807"/>
    <lineage>
        <taxon>Eukaryota</taxon>
        <taxon>Fungi</taxon>
        <taxon>Dikarya</taxon>
        <taxon>Basidiomycota</taxon>
        <taxon>Agaricomycotina</taxon>
        <taxon>Agaricomycetes</taxon>
        <taxon>Agaricomycetidae</taxon>
        <taxon>Agaricales</taxon>
        <taxon>Agaricales incertae sedis</taxon>
        <taxon>Dendrothele</taxon>
    </lineage>
</organism>
<evidence type="ECO:0000259" key="3">
    <source>
        <dbReference type="PROSITE" id="PS50222"/>
    </source>
</evidence>
<dbReference type="GO" id="GO:0005509">
    <property type="term" value="F:calcium ion binding"/>
    <property type="evidence" value="ECO:0007669"/>
    <property type="project" value="InterPro"/>
</dbReference>
<gene>
    <name evidence="4" type="ORF">K435DRAFT_849160</name>
</gene>
<reference evidence="4 5" key="1">
    <citation type="journal article" date="2019" name="Nat. Ecol. Evol.">
        <title>Megaphylogeny resolves global patterns of mushroom evolution.</title>
        <authorList>
            <person name="Varga T."/>
            <person name="Krizsan K."/>
            <person name="Foldi C."/>
            <person name="Dima B."/>
            <person name="Sanchez-Garcia M."/>
            <person name="Sanchez-Ramirez S."/>
            <person name="Szollosi G.J."/>
            <person name="Szarkandi J.G."/>
            <person name="Papp V."/>
            <person name="Albert L."/>
            <person name="Andreopoulos W."/>
            <person name="Angelini C."/>
            <person name="Antonin V."/>
            <person name="Barry K.W."/>
            <person name="Bougher N.L."/>
            <person name="Buchanan P."/>
            <person name="Buyck B."/>
            <person name="Bense V."/>
            <person name="Catcheside P."/>
            <person name="Chovatia M."/>
            <person name="Cooper J."/>
            <person name="Damon W."/>
            <person name="Desjardin D."/>
            <person name="Finy P."/>
            <person name="Geml J."/>
            <person name="Haridas S."/>
            <person name="Hughes K."/>
            <person name="Justo A."/>
            <person name="Karasinski D."/>
            <person name="Kautmanova I."/>
            <person name="Kiss B."/>
            <person name="Kocsube S."/>
            <person name="Kotiranta H."/>
            <person name="LaButti K.M."/>
            <person name="Lechner B.E."/>
            <person name="Liimatainen K."/>
            <person name="Lipzen A."/>
            <person name="Lukacs Z."/>
            <person name="Mihaltcheva S."/>
            <person name="Morgado L.N."/>
            <person name="Niskanen T."/>
            <person name="Noordeloos M.E."/>
            <person name="Ohm R.A."/>
            <person name="Ortiz-Santana B."/>
            <person name="Ovrebo C."/>
            <person name="Racz N."/>
            <person name="Riley R."/>
            <person name="Savchenko A."/>
            <person name="Shiryaev A."/>
            <person name="Soop K."/>
            <person name="Spirin V."/>
            <person name="Szebenyi C."/>
            <person name="Tomsovsky M."/>
            <person name="Tulloss R.E."/>
            <person name="Uehling J."/>
            <person name="Grigoriev I.V."/>
            <person name="Vagvolgyi C."/>
            <person name="Papp T."/>
            <person name="Martin F.M."/>
            <person name="Miettinen O."/>
            <person name="Hibbett D.S."/>
            <person name="Nagy L.G."/>
        </authorList>
    </citation>
    <scope>NUCLEOTIDE SEQUENCE [LARGE SCALE GENOMIC DNA]</scope>
    <source>
        <strain evidence="4 5">CBS 962.96</strain>
    </source>
</reference>
<evidence type="ECO:0000256" key="2">
    <source>
        <dbReference type="SAM" id="MobiDB-lite"/>
    </source>
</evidence>
<dbReference type="PROSITE" id="PS50222">
    <property type="entry name" value="EF_HAND_2"/>
    <property type="match status" value="1"/>
</dbReference>
<dbReference type="InterPro" id="IPR002048">
    <property type="entry name" value="EF_hand_dom"/>
</dbReference>
<feature type="region of interest" description="Disordered" evidence="2">
    <location>
        <begin position="639"/>
        <end position="671"/>
    </location>
</feature>
<evidence type="ECO:0000313" key="4">
    <source>
        <dbReference type="EMBL" id="THV06365.1"/>
    </source>
</evidence>
<dbReference type="AlphaFoldDB" id="A0A4S8MTJ2"/>
<feature type="domain" description="EF-hand" evidence="3">
    <location>
        <begin position="383"/>
        <end position="408"/>
    </location>
</feature>
<dbReference type="PROSITE" id="PS00018">
    <property type="entry name" value="EF_HAND_1"/>
    <property type="match status" value="1"/>
</dbReference>
<name>A0A4S8MTJ2_DENBC</name>
<feature type="coiled-coil region" evidence="1">
    <location>
        <begin position="673"/>
        <end position="707"/>
    </location>
</feature>
<feature type="compositionally biased region" description="Basic and acidic residues" evidence="2">
    <location>
        <begin position="657"/>
        <end position="667"/>
    </location>
</feature>